<dbReference type="EMBL" id="LAZR01001048">
    <property type="protein sequence ID" value="KKN51802.1"/>
    <property type="molecule type" value="Genomic_DNA"/>
</dbReference>
<reference evidence="1" key="1">
    <citation type="journal article" date="2015" name="Nature">
        <title>Complex archaea that bridge the gap between prokaryotes and eukaryotes.</title>
        <authorList>
            <person name="Spang A."/>
            <person name="Saw J.H."/>
            <person name="Jorgensen S.L."/>
            <person name="Zaremba-Niedzwiedzka K."/>
            <person name="Martijn J."/>
            <person name="Lind A.E."/>
            <person name="van Eijk R."/>
            <person name="Schleper C."/>
            <person name="Guy L."/>
            <person name="Ettema T.J."/>
        </authorList>
    </citation>
    <scope>NUCLEOTIDE SEQUENCE</scope>
</reference>
<accession>A0A0F9RPR9</accession>
<organism evidence="1">
    <name type="scientific">marine sediment metagenome</name>
    <dbReference type="NCBI Taxonomy" id="412755"/>
    <lineage>
        <taxon>unclassified sequences</taxon>
        <taxon>metagenomes</taxon>
        <taxon>ecological metagenomes</taxon>
    </lineage>
</organism>
<name>A0A0F9RPR9_9ZZZZ</name>
<protein>
    <submittedName>
        <fullName evidence="1">Uncharacterized protein</fullName>
    </submittedName>
</protein>
<comment type="caution">
    <text evidence="1">The sequence shown here is derived from an EMBL/GenBank/DDBJ whole genome shotgun (WGS) entry which is preliminary data.</text>
</comment>
<evidence type="ECO:0000313" key="1">
    <source>
        <dbReference type="EMBL" id="KKN51802.1"/>
    </source>
</evidence>
<gene>
    <name evidence="1" type="ORF">LCGC14_0619020</name>
</gene>
<dbReference type="AlphaFoldDB" id="A0A0F9RPR9"/>
<sequence>MVKLDKDKKIRKMVDDIKAGKLSIREAMSTFPEPDICIIEDKEESEEE</sequence>
<proteinExistence type="predicted"/>